<organism evidence="1 2">
    <name type="scientific">Chryseolinea serpens</name>
    <dbReference type="NCBI Taxonomy" id="947013"/>
    <lineage>
        <taxon>Bacteria</taxon>
        <taxon>Pseudomonadati</taxon>
        <taxon>Bacteroidota</taxon>
        <taxon>Cytophagia</taxon>
        <taxon>Cytophagales</taxon>
        <taxon>Fulvivirgaceae</taxon>
        <taxon>Chryseolinea</taxon>
    </lineage>
</organism>
<dbReference type="RefSeq" id="WP_073138941.1">
    <property type="nucleotide sequence ID" value="NZ_FQWQ01000003.1"/>
</dbReference>
<evidence type="ECO:0000313" key="2">
    <source>
        <dbReference type="Proteomes" id="UP000184212"/>
    </source>
</evidence>
<evidence type="ECO:0008006" key="3">
    <source>
        <dbReference type="Google" id="ProtNLM"/>
    </source>
</evidence>
<accession>A0A1M5UIR8</accession>
<dbReference type="EMBL" id="FQWQ01000003">
    <property type="protein sequence ID" value="SHH62879.1"/>
    <property type="molecule type" value="Genomic_DNA"/>
</dbReference>
<dbReference type="Proteomes" id="UP000184212">
    <property type="component" value="Unassembled WGS sequence"/>
</dbReference>
<protein>
    <recommendedName>
        <fullName evidence="3">Phenylpyruvate tautomerase PptA, 4-oxalocrotonate tautomerase family</fullName>
    </recommendedName>
</protein>
<reference evidence="1 2" key="1">
    <citation type="submission" date="2016-11" db="EMBL/GenBank/DDBJ databases">
        <authorList>
            <person name="Jaros S."/>
            <person name="Januszkiewicz K."/>
            <person name="Wedrychowicz H."/>
        </authorList>
    </citation>
    <scope>NUCLEOTIDE SEQUENCE [LARGE SCALE GENOMIC DNA]</scope>
    <source>
        <strain evidence="1 2">DSM 24574</strain>
    </source>
</reference>
<gene>
    <name evidence="1" type="ORF">SAMN04488109_4719</name>
</gene>
<evidence type="ECO:0000313" key="1">
    <source>
        <dbReference type="EMBL" id="SHH62879.1"/>
    </source>
</evidence>
<sequence length="141" mass="15046">MPLTVIATQGVFSPANEKKIVPQLSALMLRVHGLTGNKFMTPVVIGHLEVVAPDLIFSGGVPVTSVFIEWKVPSFGFASQQILNDYVKEATEAAVELSDGKLSKKNVFVNVVHAVDGSWGIHGKAYTNAELGAAVQANLPY</sequence>
<dbReference type="AlphaFoldDB" id="A0A1M5UIR8"/>
<keyword evidence="2" id="KW-1185">Reference proteome</keyword>
<proteinExistence type="predicted"/>
<name>A0A1M5UIR8_9BACT</name>